<keyword evidence="6" id="KW-0539">Nucleus</keyword>
<dbReference type="PANTHER" id="PTHR46164">
    <property type="entry name" value="ATF6, ISOFORM C"/>
    <property type="match status" value="1"/>
</dbReference>
<keyword evidence="7" id="KW-0175">Coiled coil</keyword>
<dbReference type="CDD" id="cd14700">
    <property type="entry name" value="bZIP_ATF6"/>
    <property type="match status" value="1"/>
</dbReference>
<dbReference type="GO" id="GO:0030968">
    <property type="term" value="P:endoplasmic reticulum unfolded protein response"/>
    <property type="evidence" value="ECO:0007669"/>
    <property type="project" value="TreeGrafter"/>
</dbReference>
<evidence type="ECO:0000256" key="3">
    <source>
        <dbReference type="ARBA" id="ARBA00023015"/>
    </source>
</evidence>
<organism evidence="10 11">
    <name type="scientific">Leptosia nina</name>
    <dbReference type="NCBI Taxonomy" id="320188"/>
    <lineage>
        <taxon>Eukaryota</taxon>
        <taxon>Metazoa</taxon>
        <taxon>Ecdysozoa</taxon>
        <taxon>Arthropoda</taxon>
        <taxon>Hexapoda</taxon>
        <taxon>Insecta</taxon>
        <taxon>Pterygota</taxon>
        <taxon>Neoptera</taxon>
        <taxon>Endopterygota</taxon>
        <taxon>Lepidoptera</taxon>
        <taxon>Glossata</taxon>
        <taxon>Ditrysia</taxon>
        <taxon>Papilionoidea</taxon>
        <taxon>Pieridae</taxon>
        <taxon>Pierinae</taxon>
        <taxon>Leptosia</taxon>
    </lineage>
</organism>
<keyword evidence="4" id="KW-0238">DNA-binding</keyword>
<dbReference type="EMBL" id="CAVLEF010000010">
    <property type="protein sequence ID" value="CAK1548199.1"/>
    <property type="molecule type" value="Genomic_DNA"/>
</dbReference>
<comment type="caution">
    <text evidence="10">The sequence shown here is derived from an EMBL/GenBank/DDBJ whole genome shotgun (WGS) entry which is preliminary data.</text>
</comment>
<dbReference type="GO" id="GO:0000981">
    <property type="term" value="F:DNA-binding transcription factor activity, RNA polymerase II-specific"/>
    <property type="evidence" value="ECO:0007669"/>
    <property type="project" value="TreeGrafter"/>
</dbReference>
<dbReference type="PROSITE" id="PS50217">
    <property type="entry name" value="BZIP"/>
    <property type="match status" value="1"/>
</dbReference>
<evidence type="ECO:0000256" key="7">
    <source>
        <dbReference type="SAM" id="Coils"/>
    </source>
</evidence>
<dbReference type="Pfam" id="PF00170">
    <property type="entry name" value="bZIP_1"/>
    <property type="match status" value="1"/>
</dbReference>
<evidence type="ECO:0000313" key="11">
    <source>
        <dbReference type="Proteomes" id="UP001497472"/>
    </source>
</evidence>
<evidence type="ECO:0000256" key="5">
    <source>
        <dbReference type="ARBA" id="ARBA00023163"/>
    </source>
</evidence>
<evidence type="ECO:0000256" key="4">
    <source>
        <dbReference type="ARBA" id="ARBA00023125"/>
    </source>
</evidence>
<comment type="similarity">
    <text evidence="2">Belongs to the bZIP family. ATF subfamily.</text>
</comment>
<dbReference type="GO" id="GO:0005634">
    <property type="term" value="C:nucleus"/>
    <property type="evidence" value="ECO:0007669"/>
    <property type="project" value="TreeGrafter"/>
</dbReference>
<evidence type="ECO:0000256" key="2">
    <source>
        <dbReference type="ARBA" id="ARBA00009050"/>
    </source>
</evidence>
<evidence type="ECO:0000313" key="10">
    <source>
        <dbReference type="EMBL" id="CAK1548199.1"/>
    </source>
</evidence>
<sequence length="890" mass="100985">MDTDILVNDKDNLYDFCLDEFNAECHWSSLLNSADASPSEILADAAPSLVPAVSPVSSIKSSATESSNSDSSSEDDTKSSTSNISKPLKCDWNCDGLKGETLCQLKPEDVELFLQRSDKILGTAKQTSSNNLGKKVPVMSIENGVIKVNGIGSFINPSSITTQSSKVTKQSSYFNVENENFHTTKKEDKEQIIPHQTKVPNIIKTSCNPVMIIPSDLVTQARNTSKVAVPTLPQIVDPPNGFQINSPRPKCHITLSPRPVQAETIAENSSDSSNSIIGLSHLSDADLKALKKQQRMIKNRESACQSRQKKKEYVTALEQQLLEAHQEIARLRLENKILKNQLESNGRSRKIPRLDSSILVPKKNIAVIFAMVFMLSLNFNILGWSSRPFVGPTTSHVGSRHLLWSEDSPENSLEYNQVNKTLEYGVDCQNSTTFENINQTESIRIAGDLERWIGGGKTFNRTKPPRTRRYVNEEQINGGLLEAYNLFNKANFDEYVDFPGASKNGKNIRDKARLRRLRRSMSEKEMEFENGMYYERLYNIRNNKKEFNVNEIGEWQELLQALQRRDDTFYVVGVGKGEHLLLPAVSHNVTRPPKMALILPARSGNESVLSDHVTLMQIDCSVVNTTIVKLKSEALPKSLRKMKNNSTNPTFDNPKARRTKSKPVVVQKPYHNASYESFRAKNNLCEHDTNRILNLYRSSQHHPLKFIETEDRWRQKDGVSRNWELIYKAPMDKPINFASTYLTVSSSTIGAATLYYTAFMLDVNTINEPMVVGEDVVIANNATEFLIYLTSFFIFHVAVKVLISKYVLRLYQDGDNYLAVFRGHWYNSIQKHKFHLNEFKKLNPTFVVSWGHSRYGLGSKHGILMDLYFKTPEYFNYLLYKKKLENPDDN</sequence>
<dbReference type="InterPro" id="IPR051882">
    <property type="entry name" value="ATF_bZIP_TF"/>
</dbReference>
<feature type="domain" description="BZIP" evidence="9">
    <location>
        <begin position="289"/>
        <end position="343"/>
    </location>
</feature>
<gene>
    <name evidence="10" type="ORF">LNINA_LOCUS7616</name>
</gene>
<name>A0AAV1JJH6_9NEOP</name>
<feature type="coiled-coil region" evidence="7">
    <location>
        <begin position="314"/>
        <end position="341"/>
    </location>
</feature>
<dbReference type="InterPro" id="IPR046347">
    <property type="entry name" value="bZIP_sf"/>
</dbReference>
<feature type="region of interest" description="Disordered" evidence="8">
    <location>
        <begin position="60"/>
        <end position="84"/>
    </location>
</feature>
<accession>A0AAV1JJH6</accession>
<dbReference type="InterPro" id="IPR004827">
    <property type="entry name" value="bZIP"/>
</dbReference>
<keyword evidence="11" id="KW-1185">Reference proteome</keyword>
<dbReference type="SMART" id="SM00338">
    <property type="entry name" value="BRLZ"/>
    <property type="match status" value="1"/>
</dbReference>
<proteinExistence type="inferred from homology"/>
<comment type="subcellular location">
    <subcellularLocation>
        <location evidence="1">Membrane</location>
        <topology evidence="1">Single-pass membrane protein</topology>
    </subcellularLocation>
</comment>
<protein>
    <recommendedName>
        <fullName evidence="9">BZIP domain-containing protein</fullName>
    </recommendedName>
</protein>
<dbReference type="AlphaFoldDB" id="A0AAV1JJH6"/>
<dbReference type="PROSITE" id="PS00036">
    <property type="entry name" value="BZIP_BASIC"/>
    <property type="match status" value="1"/>
</dbReference>
<evidence type="ECO:0000256" key="6">
    <source>
        <dbReference type="ARBA" id="ARBA00023242"/>
    </source>
</evidence>
<dbReference type="PANTHER" id="PTHR46164:SF3">
    <property type="entry name" value="ATF6, ISOFORM C"/>
    <property type="match status" value="1"/>
</dbReference>
<feature type="region of interest" description="Disordered" evidence="8">
    <location>
        <begin position="641"/>
        <end position="663"/>
    </location>
</feature>
<dbReference type="Gene3D" id="1.20.5.170">
    <property type="match status" value="1"/>
</dbReference>
<dbReference type="SUPFAM" id="SSF57959">
    <property type="entry name" value="Leucine zipper domain"/>
    <property type="match status" value="1"/>
</dbReference>
<dbReference type="GO" id="GO:0000978">
    <property type="term" value="F:RNA polymerase II cis-regulatory region sequence-specific DNA binding"/>
    <property type="evidence" value="ECO:0007669"/>
    <property type="project" value="TreeGrafter"/>
</dbReference>
<keyword evidence="3" id="KW-0805">Transcription regulation</keyword>
<reference evidence="10 11" key="1">
    <citation type="submission" date="2023-11" db="EMBL/GenBank/DDBJ databases">
        <authorList>
            <person name="Okamura Y."/>
        </authorList>
    </citation>
    <scope>NUCLEOTIDE SEQUENCE [LARGE SCALE GENOMIC DNA]</scope>
</reference>
<dbReference type="GO" id="GO:0016020">
    <property type="term" value="C:membrane"/>
    <property type="evidence" value="ECO:0007669"/>
    <property type="project" value="UniProtKB-SubCell"/>
</dbReference>
<evidence type="ECO:0000259" key="9">
    <source>
        <dbReference type="PROSITE" id="PS50217"/>
    </source>
</evidence>
<evidence type="ECO:0000256" key="1">
    <source>
        <dbReference type="ARBA" id="ARBA00004167"/>
    </source>
</evidence>
<feature type="compositionally biased region" description="Low complexity" evidence="8">
    <location>
        <begin position="60"/>
        <end position="71"/>
    </location>
</feature>
<evidence type="ECO:0000256" key="8">
    <source>
        <dbReference type="SAM" id="MobiDB-lite"/>
    </source>
</evidence>
<dbReference type="Proteomes" id="UP001497472">
    <property type="component" value="Unassembled WGS sequence"/>
</dbReference>
<keyword evidence="5" id="KW-0804">Transcription</keyword>